<evidence type="ECO:0000256" key="6">
    <source>
        <dbReference type="ARBA" id="ARBA00022500"/>
    </source>
</evidence>
<dbReference type="InterPro" id="IPR053716">
    <property type="entry name" value="Flag_assembly_chemotaxis_eff"/>
</dbReference>
<dbReference type="GO" id="GO:0071973">
    <property type="term" value="P:bacterial-type flagellum-dependent cell motility"/>
    <property type="evidence" value="ECO:0007669"/>
    <property type="project" value="InterPro"/>
</dbReference>
<reference evidence="12 13" key="1">
    <citation type="submission" date="2016-11" db="EMBL/GenBank/DDBJ databases">
        <title>Complete genome sequencing of Virgibacillus halodenitrificans PDB-F2.</title>
        <authorList>
            <person name="Sun Z."/>
            <person name="Zhou Y."/>
            <person name="Li H."/>
        </authorList>
    </citation>
    <scope>NUCLEOTIDE SEQUENCE [LARGE SCALE GENOMIC DNA]</scope>
    <source>
        <strain evidence="12 13">PDB-F2</strain>
    </source>
</reference>
<keyword evidence="12" id="KW-0282">Flagellum</keyword>
<evidence type="ECO:0000313" key="12">
    <source>
        <dbReference type="EMBL" id="APC48631.1"/>
    </source>
</evidence>
<name>A0AAC9IZI0_VIRHA</name>
<keyword evidence="7" id="KW-1005">Bacterial flagellum biogenesis</keyword>
<evidence type="ECO:0000256" key="9">
    <source>
        <dbReference type="ARBA" id="ARBA00023136"/>
    </source>
</evidence>
<keyword evidence="4" id="KW-0813">Transport</keyword>
<dbReference type="InterPro" id="IPR012823">
    <property type="entry name" value="Flagell_FliJ"/>
</dbReference>
<keyword evidence="11" id="KW-0175">Coiled coil</keyword>
<evidence type="ECO:0000256" key="7">
    <source>
        <dbReference type="ARBA" id="ARBA00022795"/>
    </source>
</evidence>
<dbReference type="RefSeq" id="WP_071649070.1">
    <property type="nucleotide sequence ID" value="NZ_CP017962.1"/>
</dbReference>
<dbReference type="Gene3D" id="1.10.287.1700">
    <property type="match status" value="1"/>
</dbReference>
<sequence>MSGTVSLSKVLQVRELEKNNAQKAYHQSMDVFEEMATRLYNILKKKEAAEATYETDLHNGASINKIKQQAIHIEYINKQINDLQSEVQQARNAMEQKQIKLTDAHMEMKKFEKVIQNRKLEEHERVQRSENIFMDELSIQQFLGQKNR</sequence>
<dbReference type="GO" id="GO:0005886">
    <property type="term" value="C:plasma membrane"/>
    <property type="evidence" value="ECO:0007669"/>
    <property type="project" value="UniProtKB-SubCell"/>
</dbReference>
<proteinExistence type="inferred from homology"/>
<keyword evidence="12" id="KW-0969">Cilium</keyword>
<keyword evidence="10" id="KW-1006">Bacterial flagellum protein export</keyword>
<evidence type="ECO:0000256" key="3">
    <source>
        <dbReference type="ARBA" id="ARBA00020392"/>
    </source>
</evidence>
<evidence type="ECO:0000256" key="5">
    <source>
        <dbReference type="ARBA" id="ARBA00022475"/>
    </source>
</evidence>
<dbReference type="AlphaFoldDB" id="A0AAC9IZI0"/>
<evidence type="ECO:0000256" key="2">
    <source>
        <dbReference type="ARBA" id="ARBA00010004"/>
    </source>
</evidence>
<feature type="coiled-coil region" evidence="11">
    <location>
        <begin position="73"/>
        <end position="107"/>
    </location>
</feature>
<comment type="similarity">
    <text evidence="2">Belongs to the FliJ family.</text>
</comment>
<comment type="subcellular location">
    <subcellularLocation>
        <location evidence="1">Cell membrane</location>
        <topology evidence="1">Peripheral membrane protein</topology>
        <orientation evidence="1">Cytoplasmic side</orientation>
    </subcellularLocation>
</comment>
<evidence type="ECO:0000256" key="10">
    <source>
        <dbReference type="ARBA" id="ARBA00023225"/>
    </source>
</evidence>
<dbReference type="GO" id="GO:0015031">
    <property type="term" value="P:protein transport"/>
    <property type="evidence" value="ECO:0007669"/>
    <property type="project" value="UniProtKB-KW"/>
</dbReference>
<organism evidence="12 13">
    <name type="scientific">Virgibacillus halodenitrificans</name>
    <name type="common">Bacillus halodenitrificans</name>
    <dbReference type="NCBI Taxonomy" id="1482"/>
    <lineage>
        <taxon>Bacteria</taxon>
        <taxon>Bacillati</taxon>
        <taxon>Bacillota</taxon>
        <taxon>Bacilli</taxon>
        <taxon>Bacillales</taxon>
        <taxon>Bacillaceae</taxon>
        <taxon>Virgibacillus</taxon>
    </lineage>
</organism>
<dbReference type="Pfam" id="PF02050">
    <property type="entry name" value="FliJ"/>
    <property type="match status" value="1"/>
</dbReference>
<dbReference type="KEGG" id="vhl:BME96_10745"/>
<dbReference type="GO" id="GO:0009288">
    <property type="term" value="C:bacterial-type flagellum"/>
    <property type="evidence" value="ECO:0007669"/>
    <property type="project" value="InterPro"/>
</dbReference>
<dbReference type="Proteomes" id="UP000182945">
    <property type="component" value="Chromosome"/>
</dbReference>
<evidence type="ECO:0000256" key="11">
    <source>
        <dbReference type="SAM" id="Coils"/>
    </source>
</evidence>
<evidence type="ECO:0000256" key="1">
    <source>
        <dbReference type="ARBA" id="ARBA00004413"/>
    </source>
</evidence>
<keyword evidence="9" id="KW-0472">Membrane</keyword>
<accession>A0AAC9IZI0</accession>
<dbReference type="GO" id="GO:0044781">
    <property type="term" value="P:bacterial-type flagellum organization"/>
    <property type="evidence" value="ECO:0007669"/>
    <property type="project" value="UniProtKB-KW"/>
</dbReference>
<evidence type="ECO:0000256" key="4">
    <source>
        <dbReference type="ARBA" id="ARBA00022448"/>
    </source>
</evidence>
<dbReference type="EMBL" id="CP017962">
    <property type="protein sequence ID" value="APC48631.1"/>
    <property type="molecule type" value="Genomic_DNA"/>
</dbReference>
<keyword evidence="5" id="KW-1003">Cell membrane</keyword>
<dbReference type="GeneID" id="71514873"/>
<gene>
    <name evidence="12" type="ORF">BME96_10745</name>
</gene>
<keyword evidence="12" id="KW-0966">Cell projection</keyword>
<dbReference type="NCBIfam" id="TIGR02473">
    <property type="entry name" value="flagell_FliJ"/>
    <property type="match status" value="1"/>
</dbReference>
<protein>
    <recommendedName>
        <fullName evidence="3">Flagellar FliJ protein</fullName>
    </recommendedName>
</protein>
<evidence type="ECO:0000256" key="8">
    <source>
        <dbReference type="ARBA" id="ARBA00022927"/>
    </source>
</evidence>
<dbReference type="GO" id="GO:0006935">
    <property type="term" value="P:chemotaxis"/>
    <property type="evidence" value="ECO:0007669"/>
    <property type="project" value="UniProtKB-KW"/>
</dbReference>
<keyword evidence="6" id="KW-0145">Chemotaxis</keyword>
<evidence type="ECO:0000313" key="13">
    <source>
        <dbReference type="Proteomes" id="UP000182945"/>
    </source>
</evidence>
<keyword evidence="8" id="KW-0653">Protein transport</keyword>